<keyword evidence="6" id="KW-1185">Reference proteome</keyword>
<evidence type="ECO:0000313" key="6">
    <source>
        <dbReference type="Proteomes" id="UP001596473"/>
    </source>
</evidence>
<keyword evidence="3" id="KW-1133">Transmembrane helix</keyword>
<protein>
    <submittedName>
        <fullName evidence="5">Sensor histidine kinase</fullName>
        <ecNumber evidence="5">2.7.13.3</ecNumber>
    </submittedName>
</protein>
<dbReference type="EC" id="2.7.13.3" evidence="5"/>
<feature type="domain" description="Histidine kinase/HSP90-like ATPase" evidence="4">
    <location>
        <begin position="336"/>
        <end position="433"/>
    </location>
</feature>
<dbReference type="GO" id="GO:0004673">
    <property type="term" value="F:protein histidine kinase activity"/>
    <property type="evidence" value="ECO:0007669"/>
    <property type="project" value="UniProtKB-EC"/>
</dbReference>
<comment type="caution">
    <text evidence="5">The sequence shown here is derived from an EMBL/GenBank/DDBJ whole genome shotgun (WGS) entry which is preliminary data.</text>
</comment>
<evidence type="ECO:0000256" key="2">
    <source>
        <dbReference type="SAM" id="MobiDB-lite"/>
    </source>
</evidence>
<dbReference type="PANTHER" id="PTHR34220:SF9">
    <property type="entry name" value="SIGNAL TRANSDUCTION HISTIDINE KINASE INTERNAL REGION DOMAIN-CONTAINING PROTEIN"/>
    <property type="match status" value="1"/>
</dbReference>
<dbReference type="RefSeq" id="WP_380189123.1">
    <property type="nucleotide sequence ID" value="NZ_JBHTBQ010000035.1"/>
</dbReference>
<dbReference type="PANTHER" id="PTHR34220">
    <property type="entry name" value="SENSOR HISTIDINE KINASE YPDA"/>
    <property type="match status" value="1"/>
</dbReference>
<dbReference type="EMBL" id="JBHTBQ010000035">
    <property type="protein sequence ID" value="MFC7421584.1"/>
    <property type="molecule type" value="Genomic_DNA"/>
</dbReference>
<feature type="compositionally biased region" description="Basic and acidic residues" evidence="2">
    <location>
        <begin position="82"/>
        <end position="94"/>
    </location>
</feature>
<organism evidence="5 6">
    <name type="scientific">Iodobacter arcticus</name>
    <dbReference type="NCBI Taxonomy" id="590593"/>
    <lineage>
        <taxon>Bacteria</taxon>
        <taxon>Pseudomonadati</taxon>
        <taxon>Pseudomonadota</taxon>
        <taxon>Betaproteobacteria</taxon>
        <taxon>Neisseriales</taxon>
        <taxon>Chitinibacteraceae</taxon>
        <taxon>Iodobacter</taxon>
    </lineage>
</organism>
<keyword evidence="1" id="KW-0175">Coiled coil</keyword>
<feature type="region of interest" description="Disordered" evidence="2">
    <location>
        <begin position="73"/>
        <end position="137"/>
    </location>
</feature>
<evidence type="ECO:0000256" key="3">
    <source>
        <dbReference type="SAM" id="Phobius"/>
    </source>
</evidence>
<dbReference type="InterPro" id="IPR050640">
    <property type="entry name" value="Bact_2-comp_sensor_kinase"/>
</dbReference>
<proteinExistence type="predicted"/>
<name>A0ABW2R2G7_9NEIS</name>
<dbReference type="Pfam" id="PF06580">
    <property type="entry name" value="His_kinase"/>
    <property type="match status" value="1"/>
</dbReference>
<dbReference type="InterPro" id="IPR003594">
    <property type="entry name" value="HATPase_dom"/>
</dbReference>
<feature type="transmembrane region" description="Helical" evidence="3">
    <location>
        <begin position="27"/>
        <end position="53"/>
    </location>
</feature>
<dbReference type="Gene3D" id="3.30.565.10">
    <property type="entry name" value="Histidine kinase-like ATPase, C-terminal domain"/>
    <property type="match status" value="1"/>
</dbReference>
<evidence type="ECO:0000256" key="1">
    <source>
        <dbReference type="SAM" id="Coils"/>
    </source>
</evidence>
<dbReference type="InterPro" id="IPR010559">
    <property type="entry name" value="Sig_transdc_His_kin_internal"/>
</dbReference>
<dbReference type="SUPFAM" id="SSF55874">
    <property type="entry name" value="ATPase domain of HSP90 chaperone/DNA topoisomerase II/histidine kinase"/>
    <property type="match status" value="1"/>
</dbReference>
<dbReference type="SMART" id="SM00387">
    <property type="entry name" value="HATPase_c"/>
    <property type="match status" value="1"/>
</dbReference>
<evidence type="ECO:0000313" key="5">
    <source>
        <dbReference type="EMBL" id="MFC7421584.1"/>
    </source>
</evidence>
<gene>
    <name evidence="5" type="ORF">ACFQNF_17105</name>
</gene>
<keyword evidence="3" id="KW-0472">Membrane</keyword>
<dbReference type="Pfam" id="PF02518">
    <property type="entry name" value="HATPase_c"/>
    <property type="match status" value="1"/>
</dbReference>
<keyword evidence="5" id="KW-0418">Kinase</keyword>
<evidence type="ECO:0000259" key="4">
    <source>
        <dbReference type="SMART" id="SM00387"/>
    </source>
</evidence>
<keyword evidence="5" id="KW-0808">Transferase</keyword>
<keyword evidence="3" id="KW-0812">Transmembrane</keyword>
<dbReference type="Proteomes" id="UP001596473">
    <property type="component" value="Unassembled WGS sequence"/>
</dbReference>
<dbReference type="InterPro" id="IPR036890">
    <property type="entry name" value="HATPase_C_sf"/>
</dbReference>
<accession>A0ABW2R2G7</accession>
<feature type="coiled-coil region" evidence="1">
    <location>
        <begin position="216"/>
        <end position="250"/>
    </location>
</feature>
<sequence length="435" mass="48837">MNKKNLEIIKAQLNELFEFSKIVFDRLAVWVIQMGWGKFVFLMILLLIMGSAIEDGINGFRKAEYHVASPVPPAPPVVIHKPSQEEEKKIDSKPLDQSSNAWERPVDKDADQRQAEQEKADAEKELAEAKKENHDKENFKKKLRDKIANLSVIQDSILSPGDKDELIDAVSDYLSSVERETPPQTMVSTSISVNDWVFLFVMMLLGIKVFMGGKKRAEALAREAQKESEREALLRQVAEAKIQMMQAQIEPHFLFNTLASVEYLIETDPPRASAMQRSLIQYLRQVLPQIRDHASSNHLGREADMVAAYLELLKMRMEERLEFNIHIPEGLRSAAFPPMILQTLVENAIKHGLEPKTEGGSLSVHAEIAHQKLRISVVDNGLGFGMAKSSGTGLGLQNIRERLALLYKGNSLFSITENQPSGVCITIEVPYTLAA</sequence>
<reference evidence="6" key="1">
    <citation type="journal article" date="2019" name="Int. J. Syst. Evol. Microbiol.">
        <title>The Global Catalogue of Microorganisms (GCM) 10K type strain sequencing project: providing services to taxonomists for standard genome sequencing and annotation.</title>
        <authorList>
            <consortium name="The Broad Institute Genomics Platform"/>
            <consortium name="The Broad Institute Genome Sequencing Center for Infectious Disease"/>
            <person name="Wu L."/>
            <person name="Ma J."/>
        </authorList>
    </citation>
    <scope>NUCLEOTIDE SEQUENCE [LARGE SCALE GENOMIC DNA]</scope>
    <source>
        <strain evidence="6">CCUG 62945</strain>
    </source>
</reference>
<feature type="compositionally biased region" description="Basic and acidic residues" evidence="2">
    <location>
        <begin position="104"/>
        <end position="137"/>
    </location>
</feature>